<evidence type="ECO:0000313" key="4">
    <source>
        <dbReference type="Proteomes" id="UP001163687"/>
    </source>
</evidence>
<name>A0AA35G5J5_9FIRM</name>
<sequence>MDRADVVIVGGGIIGMSIAYHLLKRAPRTRVVVLEKEESPGLGATSKATGGIRHQFSTAVNVKLTLLSLPEYENFEQEFGVDIGLVKNGYLFVTAQESVLGGLKEAAALQRSLGVPAEVLAPADLARLLPAMRHDDLVGGTVCWQDGTADPHSALQGYWRRVRDLGGEVRTGWEVTGFRREGAAITTVETTAGPVAAGVVVNAAGPYAGVVGRMAGVEVPVEPYRRSVFVARPLPALDRTMPLVVDMDTGWYIHRQHGSGHLLLGGTDKVTHPGFSTEVDWADLQRVLEAGLRRFPVLAEAEIQRAYAGLREITPDFHCILGPAPEVPNFYLACGFSGHGFMHAPAAGRLTAELILDGAARSLDVTPLGLERFHGGEVHAEAATF</sequence>
<dbReference type="GO" id="GO:0016491">
    <property type="term" value="F:oxidoreductase activity"/>
    <property type="evidence" value="ECO:0007669"/>
    <property type="project" value="UniProtKB-KW"/>
</dbReference>
<gene>
    <name evidence="3" type="ORF">caldi_06110</name>
</gene>
<dbReference type="KEGG" id="cmic:caldi_06110"/>
<proteinExistence type="predicted"/>
<dbReference type="PANTHER" id="PTHR13847:SF287">
    <property type="entry name" value="FAD-DEPENDENT OXIDOREDUCTASE DOMAIN-CONTAINING PROTEIN 1"/>
    <property type="match status" value="1"/>
</dbReference>
<dbReference type="Pfam" id="PF01266">
    <property type="entry name" value="DAO"/>
    <property type="match status" value="1"/>
</dbReference>
<feature type="domain" description="FAD dependent oxidoreductase" evidence="2">
    <location>
        <begin position="5"/>
        <end position="354"/>
    </location>
</feature>
<evidence type="ECO:0000259" key="2">
    <source>
        <dbReference type="Pfam" id="PF01266"/>
    </source>
</evidence>
<accession>A0AA35G5J5</accession>
<dbReference type="SUPFAM" id="SSF51905">
    <property type="entry name" value="FAD/NAD(P)-binding domain"/>
    <property type="match status" value="1"/>
</dbReference>
<evidence type="ECO:0000256" key="1">
    <source>
        <dbReference type="ARBA" id="ARBA00023002"/>
    </source>
</evidence>
<evidence type="ECO:0000313" key="3">
    <source>
        <dbReference type="EMBL" id="BDG59521.1"/>
    </source>
</evidence>
<keyword evidence="4" id="KW-1185">Reference proteome</keyword>
<dbReference type="GO" id="GO:0005737">
    <property type="term" value="C:cytoplasm"/>
    <property type="evidence" value="ECO:0007669"/>
    <property type="project" value="TreeGrafter"/>
</dbReference>
<dbReference type="EMBL" id="AP025628">
    <property type="protein sequence ID" value="BDG59521.1"/>
    <property type="molecule type" value="Genomic_DNA"/>
</dbReference>
<dbReference type="RefSeq" id="WP_264843642.1">
    <property type="nucleotide sequence ID" value="NZ_AP025628.1"/>
</dbReference>
<dbReference type="AlphaFoldDB" id="A0AA35G5J5"/>
<dbReference type="SUPFAM" id="SSF54373">
    <property type="entry name" value="FAD-linked reductases, C-terminal domain"/>
    <property type="match status" value="1"/>
</dbReference>
<dbReference type="Proteomes" id="UP001163687">
    <property type="component" value="Chromosome"/>
</dbReference>
<dbReference type="Gene3D" id="3.30.9.10">
    <property type="entry name" value="D-Amino Acid Oxidase, subunit A, domain 2"/>
    <property type="match status" value="1"/>
</dbReference>
<dbReference type="PANTHER" id="PTHR13847">
    <property type="entry name" value="SARCOSINE DEHYDROGENASE-RELATED"/>
    <property type="match status" value="1"/>
</dbReference>
<protein>
    <submittedName>
        <fullName evidence="3">FAD-dependent oxidoreductase</fullName>
    </submittedName>
</protein>
<dbReference type="Gene3D" id="3.50.50.60">
    <property type="entry name" value="FAD/NAD(P)-binding domain"/>
    <property type="match status" value="1"/>
</dbReference>
<reference evidence="3" key="1">
    <citation type="submission" date="2022-03" db="EMBL/GenBank/DDBJ databases">
        <title>Complete genome sequence of Caldinitratiruptor microaerophilus.</title>
        <authorList>
            <person name="Mukaiyama R."/>
            <person name="Nishiyama T."/>
            <person name="Ueda K."/>
        </authorList>
    </citation>
    <scope>NUCLEOTIDE SEQUENCE</scope>
    <source>
        <strain evidence="3">JCM 16183</strain>
    </source>
</reference>
<dbReference type="InterPro" id="IPR036188">
    <property type="entry name" value="FAD/NAD-bd_sf"/>
</dbReference>
<dbReference type="InterPro" id="IPR006076">
    <property type="entry name" value="FAD-dep_OxRdtase"/>
</dbReference>
<keyword evidence="1" id="KW-0560">Oxidoreductase</keyword>
<organism evidence="3 4">
    <name type="scientific">Caldinitratiruptor microaerophilus</name>
    <dbReference type="NCBI Taxonomy" id="671077"/>
    <lineage>
        <taxon>Bacteria</taxon>
        <taxon>Bacillati</taxon>
        <taxon>Bacillota</taxon>
        <taxon>Clostridia</taxon>
        <taxon>Eubacteriales</taxon>
        <taxon>Symbiobacteriaceae</taxon>
        <taxon>Caldinitratiruptor</taxon>
    </lineage>
</organism>